<dbReference type="RefSeq" id="WP_185005465.1">
    <property type="nucleotide sequence ID" value="NZ_BAAAUI010000001.1"/>
</dbReference>
<sequence>MHLPSGATECDHLAELPPVDAEPDLAPFPADPAAIPPAAAPATDLRLLVLGPPRAPSRQAPATAPRGSTPETSR</sequence>
<proteinExistence type="predicted"/>
<feature type="region of interest" description="Disordered" evidence="1">
    <location>
        <begin position="49"/>
        <end position="74"/>
    </location>
</feature>
<name>A0A7W7CHA0_9PSEU</name>
<protein>
    <submittedName>
        <fullName evidence="2">Uncharacterized protein</fullName>
    </submittedName>
</protein>
<evidence type="ECO:0000313" key="2">
    <source>
        <dbReference type="EMBL" id="MBB4679756.1"/>
    </source>
</evidence>
<dbReference type="EMBL" id="JACHMH010000001">
    <property type="protein sequence ID" value="MBB4679756.1"/>
    <property type="molecule type" value="Genomic_DNA"/>
</dbReference>
<feature type="compositionally biased region" description="Low complexity" evidence="1">
    <location>
        <begin position="24"/>
        <end position="33"/>
    </location>
</feature>
<dbReference type="Proteomes" id="UP000533598">
    <property type="component" value="Unassembled WGS sequence"/>
</dbReference>
<organism evidence="2 3">
    <name type="scientific">Crossiella cryophila</name>
    <dbReference type="NCBI Taxonomy" id="43355"/>
    <lineage>
        <taxon>Bacteria</taxon>
        <taxon>Bacillati</taxon>
        <taxon>Actinomycetota</taxon>
        <taxon>Actinomycetes</taxon>
        <taxon>Pseudonocardiales</taxon>
        <taxon>Pseudonocardiaceae</taxon>
        <taxon>Crossiella</taxon>
    </lineage>
</organism>
<gene>
    <name evidence="2" type="ORF">HNR67_005874</name>
</gene>
<accession>A0A7W7CHA0</accession>
<comment type="caution">
    <text evidence="2">The sequence shown here is derived from an EMBL/GenBank/DDBJ whole genome shotgun (WGS) entry which is preliminary data.</text>
</comment>
<dbReference type="AlphaFoldDB" id="A0A7W7CHA0"/>
<evidence type="ECO:0000256" key="1">
    <source>
        <dbReference type="SAM" id="MobiDB-lite"/>
    </source>
</evidence>
<evidence type="ECO:0000313" key="3">
    <source>
        <dbReference type="Proteomes" id="UP000533598"/>
    </source>
</evidence>
<keyword evidence="3" id="KW-1185">Reference proteome</keyword>
<reference evidence="2 3" key="1">
    <citation type="submission" date="2020-08" db="EMBL/GenBank/DDBJ databases">
        <title>Sequencing the genomes of 1000 actinobacteria strains.</title>
        <authorList>
            <person name="Klenk H.-P."/>
        </authorList>
    </citation>
    <scope>NUCLEOTIDE SEQUENCE [LARGE SCALE GENOMIC DNA]</scope>
    <source>
        <strain evidence="2 3">DSM 44230</strain>
    </source>
</reference>
<feature type="region of interest" description="Disordered" evidence="1">
    <location>
        <begin position="1"/>
        <end position="37"/>
    </location>
</feature>